<gene>
    <name evidence="2" type="ORF">ISQ19_06150</name>
</gene>
<dbReference type="SUPFAM" id="SSF88659">
    <property type="entry name" value="Sigma3 and sigma4 domains of RNA polymerase sigma factors"/>
    <property type="match status" value="1"/>
</dbReference>
<dbReference type="InterPro" id="IPR013324">
    <property type="entry name" value="RNA_pol_sigma_r3/r4-like"/>
</dbReference>
<dbReference type="GO" id="GO:0006352">
    <property type="term" value="P:DNA-templated transcription initiation"/>
    <property type="evidence" value="ECO:0007669"/>
    <property type="project" value="InterPro"/>
</dbReference>
<dbReference type="GO" id="GO:0003700">
    <property type="term" value="F:DNA-binding transcription factor activity"/>
    <property type="evidence" value="ECO:0007669"/>
    <property type="project" value="InterPro"/>
</dbReference>
<name>A0A937HDX5_9PROT</name>
<dbReference type="EMBL" id="JADHOK010000094">
    <property type="protein sequence ID" value="MBL6762260.1"/>
    <property type="molecule type" value="Genomic_DNA"/>
</dbReference>
<dbReference type="Pfam" id="PF04545">
    <property type="entry name" value="Sigma70_r4"/>
    <property type="match status" value="1"/>
</dbReference>
<dbReference type="AlphaFoldDB" id="A0A937HDX5"/>
<accession>A0A937HDX5</accession>
<evidence type="ECO:0000259" key="1">
    <source>
        <dbReference type="Pfam" id="PF04545"/>
    </source>
</evidence>
<evidence type="ECO:0000313" key="3">
    <source>
        <dbReference type="Proteomes" id="UP000785783"/>
    </source>
</evidence>
<feature type="domain" description="RNA polymerase sigma-70 region 4" evidence="1">
    <location>
        <begin position="2"/>
        <end position="26"/>
    </location>
</feature>
<dbReference type="InterPro" id="IPR007630">
    <property type="entry name" value="RNA_pol_sigma70_r4"/>
</dbReference>
<protein>
    <submittedName>
        <fullName evidence="2">RNA polymerase factor sigma-32</fullName>
    </submittedName>
</protein>
<dbReference type="Gene3D" id="1.10.10.10">
    <property type="entry name" value="Winged helix-like DNA-binding domain superfamily/Winged helix DNA-binding domain"/>
    <property type="match status" value="1"/>
</dbReference>
<dbReference type="InterPro" id="IPR036388">
    <property type="entry name" value="WH-like_DNA-bd_sf"/>
</dbReference>
<evidence type="ECO:0000313" key="2">
    <source>
        <dbReference type="EMBL" id="MBL6762260.1"/>
    </source>
</evidence>
<sequence length="47" mass="5311">EDLSQEFDVSRERIRQIETRAFEKLKAAMMSGAEESGLITPPTIEAE</sequence>
<organism evidence="2 3">
    <name type="scientific">PS1 clade bacterium</name>
    <dbReference type="NCBI Taxonomy" id="2175152"/>
    <lineage>
        <taxon>Bacteria</taxon>
        <taxon>Pseudomonadati</taxon>
        <taxon>Pseudomonadota</taxon>
        <taxon>Alphaproteobacteria</taxon>
        <taxon>PS1 clade</taxon>
    </lineage>
</organism>
<proteinExistence type="predicted"/>
<dbReference type="Proteomes" id="UP000785783">
    <property type="component" value="Unassembled WGS sequence"/>
</dbReference>
<comment type="caution">
    <text evidence="2">The sequence shown here is derived from an EMBL/GenBank/DDBJ whole genome shotgun (WGS) entry which is preliminary data.</text>
</comment>
<reference evidence="2" key="1">
    <citation type="submission" date="2020-10" db="EMBL/GenBank/DDBJ databases">
        <title>Microbiome of the Black Sea water column analyzed by genome centric metagenomics.</title>
        <authorList>
            <person name="Cabello-Yeves P.J."/>
            <person name="Callieri C."/>
            <person name="Picazo A."/>
            <person name="Mehrshad M."/>
            <person name="Haro-Moreno J.M."/>
            <person name="Roda-Garcia J."/>
            <person name="Dzembekova N."/>
            <person name="Slabakova V."/>
            <person name="Slabakova N."/>
            <person name="Moncheva S."/>
            <person name="Rodriguez-Valera F."/>
        </authorList>
    </citation>
    <scope>NUCLEOTIDE SEQUENCE</scope>
    <source>
        <strain evidence="2">BS307-5m-G5</strain>
    </source>
</reference>
<feature type="non-terminal residue" evidence="2">
    <location>
        <position position="1"/>
    </location>
</feature>